<accession>A0AAD6WQV9</accession>
<protein>
    <recommendedName>
        <fullName evidence="3">F-box domain-containing protein</fullName>
    </recommendedName>
</protein>
<dbReference type="SUPFAM" id="SSF81383">
    <property type="entry name" value="F-box domain"/>
    <property type="match status" value="1"/>
</dbReference>
<evidence type="ECO:0008006" key="3">
    <source>
        <dbReference type="Google" id="ProtNLM"/>
    </source>
</evidence>
<proteinExistence type="predicted"/>
<reference evidence="1" key="1">
    <citation type="submission" date="2023-03" db="EMBL/GenBank/DDBJ databases">
        <title>Massive genome expansion in bonnet fungi (Mycena s.s.) driven by repeated elements and novel gene families across ecological guilds.</title>
        <authorList>
            <consortium name="Lawrence Berkeley National Laboratory"/>
            <person name="Harder C.B."/>
            <person name="Miyauchi S."/>
            <person name="Viragh M."/>
            <person name="Kuo A."/>
            <person name="Thoen E."/>
            <person name="Andreopoulos B."/>
            <person name="Lu D."/>
            <person name="Skrede I."/>
            <person name="Drula E."/>
            <person name="Henrissat B."/>
            <person name="Morin E."/>
            <person name="Kohler A."/>
            <person name="Barry K."/>
            <person name="LaButti K."/>
            <person name="Morin E."/>
            <person name="Salamov A."/>
            <person name="Lipzen A."/>
            <person name="Mereny Z."/>
            <person name="Hegedus B."/>
            <person name="Baldrian P."/>
            <person name="Stursova M."/>
            <person name="Weitz H."/>
            <person name="Taylor A."/>
            <person name="Grigoriev I.V."/>
            <person name="Nagy L.G."/>
            <person name="Martin F."/>
            <person name="Kauserud H."/>
        </authorList>
    </citation>
    <scope>NUCLEOTIDE SEQUENCE</scope>
    <source>
        <strain evidence="1">CBHHK200</strain>
    </source>
</reference>
<name>A0AAD6WQV9_9AGAR</name>
<dbReference type="Proteomes" id="UP001218188">
    <property type="component" value="Unassembled WGS sequence"/>
</dbReference>
<keyword evidence="2" id="KW-1185">Reference proteome</keyword>
<organism evidence="1 2">
    <name type="scientific">Mycena alexandri</name>
    <dbReference type="NCBI Taxonomy" id="1745969"/>
    <lineage>
        <taxon>Eukaryota</taxon>
        <taxon>Fungi</taxon>
        <taxon>Dikarya</taxon>
        <taxon>Basidiomycota</taxon>
        <taxon>Agaricomycotina</taxon>
        <taxon>Agaricomycetes</taxon>
        <taxon>Agaricomycetidae</taxon>
        <taxon>Agaricales</taxon>
        <taxon>Marasmiineae</taxon>
        <taxon>Mycenaceae</taxon>
        <taxon>Mycena</taxon>
    </lineage>
</organism>
<dbReference type="EMBL" id="JARJCM010000267">
    <property type="protein sequence ID" value="KAJ7020346.1"/>
    <property type="molecule type" value="Genomic_DNA"/>
</dbReference>
<gene>
    <name evidence="1" type="ORF">C8F04DRAFT_1242057</name>
</gene>
<dbReference type="InterPro" id="IPR036047">
    <property type="entry name" value="F-box-like_dom_sf"/>
</dbReference>
<sequence>MNHETSANKLTASTWPSQGASLVDDLVLLILDFCDVAAIIAMSETNKAFNRLASSKSVWLTAVTRVVRRGFVHREEGEVLSELSLEQLVDKARRAVRGPQTWALDRLGPAVVSREISLPIEQGAPRTCLEVKLLPGGEYLFHNHWDLDCWNIPERKIIWTYKCCVENARVTTLAAQLTDTPDQAVVMACQRIVNDLDVNRNCVEILTLNLKTGTSQSMLVARVPRGWGTSPYEHPQICGDFAAVALTTNVVLFNWREGTYVTVDNPESSHHFRRIALAPGYAILVLSLPEHENEGGGENIDTLVLSPLTVLPWAPVDPVNPPKNVTGASDLLRVHSYALPRREEPTYDGIPQPHTNVAHIYISVHEHPLRNDLFRLWIHIAHPAILLRYDLDLRGSHPTLQLHSTTNTARDWGVHRCGASFAGHTLTVLQSGRTSISPGGHYLTVLQAETLKLMPPGAQRLEDGRGIELHGHRGFLDMSAYGGALSYLTDDSLRVRYYQ</sequence>
<evidence type="ECO:0000313" key="1">
    <source>
        <dbReference type="EMBL" id="KAJ7020346.1"/>
    </source>
</evidence>
<dbReference type="AlphaFoldDB" id="A0AAD6WQV9"/>
<comment type="caution">
    <text evidence="1">The sequence shown here is derived from an EMBL/GenBank/DDBJ whole genome shotgun (WGS) entry which is preliminary data.</text>
</comment>
<evidence type="ECO:0000313" key="2">
    <source>
        <dbReference type="Proteomes" id="UP001218188"/>
    </source>
</evidence>